<dbReference type="WormBase" id="SRAE_1000345900">
    <property type="protein sequence ID" value="SRP11088"/>
    <property type="gene ID" value="WBGene00260076"/>
</dbReference>
<keyword evidence="2 4" id="KW-0863">Zinc-finger</keyword>
<feature type="domain" description="RING-type" evidence="6">
    <location>
        <begin position="7"/>
        <end position="50"/>
    </location>
</feature>
<dbReference type="SUPFAM" id="SSF57850">
    <property type="entry name" value="RING/U-box"/>
    <property type="match status" value="1"/>
</dbReference>
<evidence type="ECO:0000256" key="3">
    <source>
        <dbReference type="ARBA" id="ARBA00022833"/>
    </source>
</evidence>
<dbReference type="AlphaFoldDB" id="A0A090L617"/>
<evidence type="ECO:0000313" key="8">
    <source>
        <dbReference type="Proteomes" id="UP000035682"/>
    </source>
</evidence>
<dbReference type="GeneID" id="36377571"/>
<evidence type="ECO:0000313" key="10">
    <source>
        <dbReference type="WormBase" id="SRAE_1000345900"/>
    </source>
</evidence>
<evidence type="ECO:0000313" key="7">
    <source>
        <dbReference type="EMBL" id="CEF65206.1"/>
    </source>
</evidence>
<dbReference type="InterPro" id="IPR013083">
    <property type="entry name" value="Znf_RING/FYVE/PHD"/>
</dbReference>
<accession>A0A090L617</accession>
<reference evidence="7 8" key="1">
    <citation type="submission" date="2014-09" db="EMBL/GenBank/DDBJ databases">
        <authorList>
            <person name="Martin A.A."/>
        </authorList>
    </citation>
    <scope>NUCLEOTIDE SEQUENCE</scope>
    <source>
        <strain evidence="8">ED321</strain>
        <strain evidence="7">ED321 Heterogonic</strain>
    </source>
</reference>
<keyword evidence="8" id="KW-1185">Reference proteome</keyword>
<dbReference type="RefSeq" id="XP_024504407.1">
    <property type="nucleotide sequence ID" value="XM_024650650.1"/>
</dbReference>
<feature type="coiled-coil region" evidence="5">
    <location>
        <begin position="87"/>
        <end position="149"/>
    </location>
</feature>
<evidence type="ECO:0000256" key="4">
    <source>
        <dbReference type="PROSITE-ProRule" id="PRU00175"/>
    </source>
</evidence>
<dbReference type="EMBL" id="LN609528">
    <property type="protein sequence ID" value="CEF65206.1"/>
    <property type="molecule type" value="Genomic_DNA"/>
</dbReference>
<dbReference type="Pfam" id="PF13639">
    <property type="entry name" value="zf-RING_2"/>
    <property type="match status" value="1"/>
</dbReference>
<dbReference type="PROSITE" id="PS00518">
    <property type="entry name" value="ZF_RING_1"/>
    <property type="match status" value="1"/>
</dbReference>
<dbReference type="WBParaSite" id="SRAE_1000345900.1">
    <property type="protein sequence ID" value="SRAE_1000345900.1"/>
    <property type="gene ID" value="WBGene00260076"/>
</dbReference>
<gene>
    <name evidence="7 9 10" type="ORF">SRAE_1000345900</name>
</gene>
<dbReference type="Gene3D" id="3.30.40.10">
    <property type="entry name" value="Zinc/RING finger domain, C3HC4 (zinc finger)"/>
    <property type="match status" value="1"/>
</dbReference>
<dbReference type="OrthoDB" id="8062037at2759"/>
<dbReference type="PROSITE" id="PS50089">
    <property type="entry name" value="ZF_RING_2"/>
    <property type="match status" value="1"/>
</dbReference>
<reference evidence="9" key="2">
    <citation type="submission" date="2020-12" db="UniProtKB">
        <authorList>
            <consortium name="WormBaseParasite"/>
        </authorList>
    </citation>
    <scope>IDENTIFICATION</scope>
</reference>
<evidence type="ECO:0000256" key="5">
    <source>
        <dbReference type="SAM" id="Coils"/>
    </source>
</evidence>
<keyword evidence="1" id="KW-0479">Metal-binding</keyword>
<proteinExistence type="predicted"/>
<dbReference type="Proteomes" id="UP000035682">
    <property type="component" value="Unplaced"/>
</dbReference>
<evidence type="ECO:0000259" key="6">
    <source>
        <dbReference type="PROSITE" id="PS50089"/>
    </source>
</evidence>
<protein>
    <submittedName>
        <fullName evidence="7">Zinc finger, RING-type domain and Zinc finger, RING/FYVE/PHD-type domain and Zinc finger, C3HC4 RING-type domain-containing protein</fullName>
    </submittedName>
</protein>
<keyword evidence="5" id="KW-0175">Coiled coil</keyword>
<dbReference type="GO" id="GO:0008270">
    <property type="term" value="F:zinc ion binding"/>
    <property type="evidence" value="ECO:0007669"/>
    <property type="project" value="UniProtKB-KW"/>
</dbReference>
<dbReference type="CTD" id="36377571"/>
<dbReference type="InterPro" id="IPR001841">
    <property type="entry name" value="Znf_RING"/>
</dbReference>
<keyword evidence="3" id="KW-0862">Zinc</keyword>
<evidence type="ECO:0000256" key="1">
    <source>
        <dbReference type="ARBA" id="ARBA00022723"/>
    </source>
</evidence>
<evidence type="ECO:0000313" key="9">
    <source>
        <dbReference type="WBParaSite" id="SRAE_1000345900.1"/>
    </source>
</evidence>
<name>A0A090L617_STRRB</name>
<sequence length="185" mass="21660">MTFGFTCYVCLDQMNSNNMMAISCGHVMCGTCYNTMYLKRGEEKICGLCRHRFGSGLKLFLDDNTTRVNEISHQNNKDGNIYNLERIKNLENDLETEKCVTESLNLELKEKQLEIIEQKTVALALQREIEDNHERINKLTKKLSEFENKPLIKNRINEPDDDRINYSNIQEQDLKKNETFKRIAK</sequence>
<dbReference type="InterPro" id="IPR017907">
    <property type="entry name" value="Znf_RING_CS"/>
</dbReference>
<organism evidence="7">
    <name type="scientific">Strongyloides ratti</name>
    <name type="common">Parasitic roundworm</name>
    <dbReference type="NCBI Taxonomy" id="34506"/>
    <lineage>
        <taxon>Eukaryota</taxon>
        <taxon>Metazoa</taxon>
        <taxon>Ecdysozoa</taxon>
        <taxon>Nematoda</taxon>
        <taxon>Chromadorea</taxon>
        <taxon>Rhabditida</taxon>
        <taxon>Tylenchina</taxon>
        <taxon>Panagrolaimomorpha</taxon>
        <taxon>Strongyloidoidea</taxon>
        <taxon>Strongyloididae</taxon>
        <taxon>Strongyloides</taxon>
    </lineage>
</organism>
<evidence type="ECO:0000256" key="2">
    <source>
        <dbReference type="ARBA" id="ARBA00022771"/>
    </source>
</evidence>